<dbReference type="InterPro" id="IPR029063">
    <property type="entry name" value="SAM-dependent_MTases_sf"/>
</dbReference>
<dbReference type="GO" id="GO:0006412">
    <property type="term" value="P:translation"/>
    <property type="evidence" value="ECO:0007669"/>
    <property type="project" value="InterPro"/>
</dbReference>
<accession>A0A1S3JKE4</accession>
<evidence type="ECO:0000256" key="4">
    <source>
        <dbReference type="ARBA" id="ARBA00023004"/>
    </source>
</evidence>
<dbReference type="GO" id="GO:0046872">
    <property type="term" value="F:metal ion binding"/>
    <property type="evidence" value="ECO:0007669"/>
    <property type="project" value="UniProtKB-KW"/>
</dbReference>
<evidence type="ECO:0000256" key="7">
    <source>
        <dbReference type="ARBA" id="ARBA00045681"/>
    </source>
</evidence>
<evidence type="ECO:0000256" key="5">
    <source>
        <dbReference type="ARBA" id="ARBA00023014"/>
    </source>
</evidence>
<dbReference type="Pfam" id="PF09243">
    <property type="entry name" value="Rsm22"/>
    <property type="match status" value="1"/>
</dbReference>
<comment type="function">
    <text evidence="7">Mitochondrial ribosome (mitoribosome) assembly factor. Binds at the interface of the head and body domains of the mitochondrial small ribosomal subunit (mt-SSU), occluding the mRNA channel and preventing compaction of the head domain towards the body. Probable inactive methyltransferase: retains the characteristic folding and ability to bind S-adenosyl-L-methionine, but it probably lost its methyltransferase activity.</text>
</comment>
<dbReference type="KEGG" id="lak:106174023"/>
<dbReference type="InParanoid" id="A0A1S3JKE4"/>
<evidence type="ECO:0000256" key="2">
    <source>
        <dbReference type="ARBA" id="ARBA00022723"/>
    </source>
</evidence>
<dbReference type="AlphaFoldDB" id="A0A1S3JKE4"/>
<evidence type="ECO:0000313" key="10">
    <source>
        <dbReference type="RefSeq" id="XP_013410847.1"/>
    </source>
</evidence>
<keyword evidence="4" id="KW-0408">Iron</keyword>
<evidence type="ECO:0000256" key="3">
    <source>
        <dbReference type="ARBA" id="ARBA00022946"/>
    </source>
</evidence>
<name>A0A1S3JKE4_LINAN</name>
<keyword evidence="5" id="KW-0411">Iron-sulfur</keyword>
<organism evidence="9 10">
    <name type="scientific">Lingula anatina</name>
    <name type="common">Brachiopod</name>
    <name type="synonym">Lingula unguis</name>
    <dbReference type="NCBI Taxonomy" id="7574"/>
    <lineage>
        <taxon>Eukaryota</taxon>
        <taxon>Metazoa</taxon>
        <taxon>Spiralia</taxon>
        <taxon>Lophotrochozoa</taxon>
        <taxon>Brachiopoda</taxon>
        <taxon>Linguliformea</taxon>
        <taxon>Lingulata</taxon>
        <taxon>Lingulida</taxon>
        <taxon>Linguloidea</taxon>
        <taxon>Lingulidae</taxon>
        <taxon>Lingula</taxon>
    </lineage>
</organism>
<dbReference type="RefSeq" id="XP_013410847.1">
    <property type="nucleotide sequence ID" value="XM_013555393.1"/>
</dbReference>
<keyword evidence="9" id="KW-1185">Reference proteome</keyword>
<reference evidence="10" key="1">
    <citation type="submission" date="2025-08" db="UniProtKB">
        <authorList>
            <consortium name="RefSeq"/>
        </authorList>
    </citation>
    <scope>IDENTIFICATION</scope>
    <source>
        <tissue evidence="10">Gonads</tissue>
    </source>
</reference>
<dbReference type="GO" id="GO:0051536">
    <property type="term" value="F:iron-sulfur cluster binding"/>
    <property type="evidence" value="ECO:0007669"/>
    <property type="project" value="UniProtKB-KW"/>
</dbReference>
<keyword evidence="6" id="KW-0496">Mitochondrion</keyword>
<dbReference type="GO" id="GO:0003735">
    <property type="term" value="F:structural constituent of ribosome"/>
    <property type="evidence" value="ECO:0007669"/>
    <property type="project" value="TreeGrafter"/>
</dbReference>
<dbReference type="InterPro" id="IPR015324">
    <property type="entry name" value="Ribosomal_Rsm22-like"/>
</dbReference>
<proteinExistence type="predicted"/>
<feature type="region of interest" description="Disordered" evidence="8">
    <location>
        <begin position="62"/>
        <end position="95"/>
    </location>
</feature>
<sequence>MAYYRCSIIAYFKNMSAALRTTRNLFFLKNVLPVRHISPLLHRRQIKLSAYVNQKYYTDKTESWEDNGPGKQAKENKRKKKKNEPLRDIDSPSSQENFARVNVELDSAMMDEINVQQLKYKYKKHPGKVTVSRAELPFELQDAVEAVMDKYDVSRKILELEAAKLQRSLFGRMKPLEENELLAKAEEMENKIISERNIVFSELKPGKLKSVKEGIFKEVQAKIHLRGNNWRPMKYNQHQSMVYMVARLDREYADLVRVFHEIKARDPEFKPGTLFDFGSGTGSVMWAANTVFKNSIWEHFLVDNSVEMHDLAKLLLHGGDPDGKPHFKNVYFRYNMPETLRYQNDLVVSAFSLFELSSKSERLEICEQMWKRTKPGGYMVLMELASKTAHTVMMEVREHILKLINTAEQVEEDDSITELYAGHLFAPCPHTQVCPRTFRETTKCVFETPFKPMMLYMKSEDDMLRDRFTYLIFKKEKKPEDAAPWPRVVYIPQIGTKHIKCHLCCADGKSRNVVFTARTHGREVYKTVKRSRWGDMLPFQGLEDVEKSFTKADAIKEKIRKRKEAKLKADAEKSEQQPKLEMALQSMTSLGNADTNFDEEEEGRDGDMHYQEEEEEQMGELDDPRFDVEPSSELWEERSTYEARGNAIVQSHEDQMEIFEQWEEYENYRSEDEEEGMHDNEKVMLSNVNNQDEFTQRDDLGQAITLLDVGDFTDEMTETKESTDADSEENLKQKRTLYGTVFFNKDK</sequence>
<dbReference type="SUPFAM" id="SSF53335">
    <property type="entry name" value="S-adenosyl-L-methionine-dependent methyltransferases"/>
    <property type="match status" value="1"/>
</dbReference>
<dbReference type="GO" id="GO:0005763">
    <property type="term" value="C:mitochondrial small ribosomal subunit"/>
    <property type="evidence" value="ECO:0007669"/>
    <property type="project" value="TreeGrafter"/>
</dbReference>
<dbReference type="Gene3D" id="3.40.50.150">
    <property type="entry name" value="Vaccinia Virus protein VP39"/>
    <property type="match status" value="1"/>
</dbReference>
<evidence type="ECO:0000256" key="8">
    <source>
        <dbReference type="SAM" id="MobiDB-lite"/>
    </source>
</evidence>
<dbReference type="STRING" id="7574.A0A1S3JKE4"/>
<evidence type="ECO:0000256" key="6">
    <source>
        <dbReference type="ARBA" id="ARBA00023128"/>
    </source>
</evidence>
<evidence type="ECO:0000256" key="1">
    <source>
        <dbReference type="ARBA" id="ARBA00004173"/>
    </source>
</evidence>
<keyword evidence="2" id="KW-0479">Metal-binding</keyword>
<dbReference type="PANTHER" id="PTHR13184">
    <property type="entry name" value="37S RIBOSOMAL PROTEIN S22"/>
    <property type="match status" value="1"/>
</dbReference>
<dbReference type="FunCoup" id="A0A1S3JKE4">
    <property type="interactions" value="1801"/>
</dbReference>
<dbReference type="Proteomes" id="UP000085678">
    <property type="component" value="Unplaced"/>
</dbReference>
<dbReference type="GO" id="GO:0008168">
    <property type="term" value="F:methyltransferase activity"/>
    <property type="evidence" value="ECO:0007669"/>
    <property type="project" value="InterPro"/>
</dbReference>
<dbReference type="GeneID" id="106174023"/>
<keyword evidence="3" id="KW-0809">Transit peptide</keyword>
<dbReference type="InterPro" id="IPR052571">
    <property type="entry name" value="Mt_RNA_Methyltransferase"/>
</dbReference>
<comment type="subcellular location">
    <subcellularLocation>
        <location evidence="1">Mitochondrion</location>
    </subcellularLocation>
</comment>
<protein>
    <submittedName>
        <fullName evidence="10">Methyltransferase-like protein 17, mitochondrial</fullName>
    </submittedName>
</protein>
<gene>
    <name evidence="10" type="primary">LOC106174023</name>
</gene>
<dbReference type="PANTHER" id="PTHR13184:SF5">
    <property type="entry name" value="METHYLTRANSFERASE-LIKE PROTEIN 17, MITOCHONDRIAL"/>
    <property type="match status" value="1"/>
</dbReference>
<evidence type="ECO:0000313" key="9">
    <source>
        <dbReference type="Proteomes" id="UP000085678"/>
    </source>
</evidence>
<dbReference type="OrthoDB" id="421327at2759"/>